<dbReference type="Gramene" id="Kaladp0392s0002.1.v1.1">
    <property type="protein sequence ID" value="Kaladp0392s0002.1.v1.1.CDS.1"/>
    <property type="gene ID" value="Kaladp0392s0002.v1.1"/>
</dbReference>
<organism evidence="2 3">
    <name type="scientific">Kalanchoe fedtschenkoi</name>
    <name type="common">Lavender scallops</name>
    <name type="synonym">South American air plant</name>
    <dbReference type="NCBI Taxonomy" id="63787"/>
    <lineage>
        <taxon>Eukaryota</taxon>
        <taxon>Viridiplantae</taxon>
        <taxon>Streptophyta</taxon>
        <taxon>Embryophyta</taxon>
        <taxon>Tracheophyta</taxon>
        <taxon>Spermatophyta</taxon>
        <taxon>Magnoliopsida</taxon>
        <taxon>eudicotyledons</taxon>
        <taxon>Gunneridae</taxon>
        <taxon>Pentapetalae</taxon>
        <taxon>Saxifragales</taxon>
        <taxon>Crassulaceae</taxon>
        <taxon>Kalanchoe</taxon>
    </lineage>
</organism>
<accession>A0A7N1A895</accession>
<dbReference type="EnsemblPlants" id="Kaladp0392s0002.1.v1.1">
    <property type="protein sequence ID" value="Kaladp0392s0002.1.v1.1.CDS.1"/>
    <property type="gene ID" value="Kaladp0392s0002.v1.1"/>
</dbReference>
<sequence>MISTLCSSTMHVDLVKGRSFVLDFIFVCNFTSFYYVSLSNMHGLIFFSRSYIVLFI</sequence>
<reference evidence="2" key="1">
    <citation type="submission" date="2021-01" db="UniProtKB">
        <authorList>
            <consortium name="EnsemblPlants"/>
        </authorList>
    </citation>
    <scope>IDENTIFICATION</scope>
</reference>
<keyword evidence="1" id="KW-0812">Transmembrane</keyword>
<dbReference type="AlphaFoldDB" id="A0A7N1A895"/>
<name>A0A7N1A895_KALFE</name>
<protein>
    <submittedName>
        <fullName evidence="2">Uncharacterized protein</fullName>
    </submittedName>
</protein>
<keyword evidence="1" id="KW-0472">Membrane</keyword>
<dbReference type="Proteomes" id="UP000594263">
    <property type="component" value="Unplaced"/>
</dbReference>
<proteinExistence type="predicted"/>
<keyword evidence="3" id="KW-1185">Reference proteome</keyword>
<keyword evidence="1" id="KW-1133">Transmembrane helix</keyword>
<evidence type="ECO:0000313" key="2">
    <source>
        <dbReference type="EnsemblPlants" id="Kaladp0392s0002.1.v1.1.CDS.1"/>
    </source>
</evidence>
<evidence type="ECO:0000256" key="1">
    <source>
        <dbReference type="SAM" id="Phobius"/>
    </source>
</evidence>
<evidence type="ECO:0000313" key="3">
    <source>
        <dbReference type="Proteomes" id="UP000594263"/>
    </source>
</evidence>
<feature type="transmembrane region" description="Helical" evidence="1">
    <location>
        <begin position="20"/>
        <end position="38"/>
    </location>
</feature>